<dbReference type="AlphaFoldDB" id="C8NE34"/>
<dbReference type="GO" id="GO:0009401">
    <property type="term" value="P:phosphoenolpyruvate-dependent sugar phosphotransferase system"/>
    <property type="evidence" value="ECO:0007669"/>
    <property type="project" value="UniProtKB-KW"/>
</dbReference>
<organism evidence="9 10">
    <name type="scientific">Granulicatella adiacens ATCC 49175</name>
    <dbReference type="NCBI Taxonomy" id="638301"/>
    <lineage>
        <taxon>Bacteria</taxon>
        <taxon>Bacillati</taxon>
        <taxon>Bacillota</taxon>
        <taxon>Bacilli</taxon>
        <taxon>Lactobacillales</taxon>
        <taxon>Carnobacteriaceae</taxon>
        <taxon>Granulicatella</taxon>
    </lineage>
</organism>
<keyword evidence="4" id="KW-0762">Sugar transport</keyword>
<evidence type="ECO:0000256" key="1">
    <source>
        <dbReference type="ARBA" id="ARBA00004496"/>
    </source>
</evidence>
<keyword evidence="5 9" id="KW-0808">Transferase</keyword>
<gene>
    <name evidence="9" type="primary">ptbA</name>
    <name evidence="9" type="ORF">HMPREF0444_0179</name>
</gene>
<dbReference type="Gene3D" id="2.70.70.10">
    <property type="entry name" value="Glucose Permease (Domain IIA)"/>
    <property type="match status" value="1"/>
</dbReference>
<dbReference type="HOGENOM" id="CLU_012312_5_1_9"/>
<comment type="subcellular location">
    <subcellularLocation>
        <location evidence="2">Cell membrane</location>
        <topology evidence="2">Multi-pass membrane protein</topology>
    </subcellularLocation>
    <subcellularLocation>
        <location evidence="1">Cytoplasm</location>
    </subcellularLocation>
</comment>
<dbReference type="Pfam" id="PF00358">
    <property type="entry name" value="PTS_EIIA_1"/>
    <property type="match status" value="1"/>
</dbReference>
<keyword evidence="7" id="KW-0418">Kinase</keyword>
<feature type="domain" description="PTS EIIA type-1" evidence="8">
    <location>
        <begin position="44"/>
        <end position="148"/>
    </location>
</feature>
<dbReference type="EMBL" id="ACKZ01000008">
    <property type="protein sequence ID" value="EEW37935.1"/>
    <property type="molecule type" value="Genomic_DNA"/>
</dbReference>
<evidence type="ECO:0000313" key="9">
    <source>
        <dbReference type="EMBL" id="EEW37935.1"/>
    </source>
</evidence>
<evidence type="ECO:0000256" key="2">
    <source>
        <dbReference type="ARBA" id="ARBA00004651"/>
    </source>
</evidence>
<proteinExistence type="predicted"/>
<evidence type="ECO:0000256" key="6">
    <source>
        <dbReference type="ARBA" id="ARBA00022683"/>
    </source>
</evidence>
<keyword evidence="6" id="KW-0598">Phosphotransferase system</keyword>
<sequence>MRFNLNKEGEDKMFGFFKKNKKDKEVVVYALASGDIVPITQVNDPVFAGKMMGDGFAILPTSGVITSPVKGEIVNVFPTLHAVGIKTPEGLEVLVHMGIDTVELKGAPFQTTVTVGQKVDENTVLSTVDLEALNEAGKDTAMMVLFTNMDKLDTFSIATEGSVDGKSEVGKVTMKP</sequence>
<keyword evidence="10" id="KW-1185">Reference proteome</keyword>
<dbReference type="SUPFAM" id="SSF51261">
    <property type="entry name" value="Duplicated hybrid motif"/>
    <property type="match status" value="1"/>
</dbReference>
<accession>C8NE34</accession>
<dbReference type="PROSITE" id="PS51093">
    <property type="entry name" value="PTS_EIIA_TYPE_1"/>
    <property type="match status" value="1"/>
</dbReference>
<dbReference type="InterPro" id="IPR050890">
    <property type="entry name" value="PTS_EIIA_component"/>
</dbReference>
<reference evidence="9 10" key="1">
    <citation type="submission" date="2009-08" db="EMBL/GenBank/DDBJ databases">
        <authorList>
            <person name="Muzny D."/>
            <person name="Qin X."/>
            <person name="Deng J."/>
            <person name="Jiang H."/>
            <person name="Liu Y."/>
            <person name="Qu J."/>
            <person name="Song X.-Z."/>
            <person name="Zhang L."/>
            <person name="Thornton R."/>
            <person name="Coyle M."/>
            <person name="Francisco L."/>
            <person name="Jackson L."/>
            <person name="Javaid M."/>
            <person name="Korchina V."/>
            <person name="Kovar C."/>
            <person name="Mata R."/>
            <person name="Mathew T."/>
            <person name="Ngo R."/>
            <person name="Nguyen L."/>
            <person name="Nguyen N."/>
            <person name="Okwuonu G."/>
            <person name="Ongeri F."/>
            <person name="Pham C."/>
            <person name="Simmons D."/>
            <person name="Wilczek-Boney K."/>
            <person name="Hale W."/>
            <person name="Jakkamsetti A."/>
            <person name="Pham P."/>
            <person name="Ruth R."/>
            <person name="San Lucas F."/>
            <person name="Warren J."/>
            <person name="Zhang J."/>
            <person name="Zhao Z."/>
            <person name="Zhou C."/>
            <person name="Zhu D."/>
            <person name="Lee S."/>
            <person name="Bess C."/>
            <person name="Blankenburg K."/>
            <person name="Forbes L."/>
            <person name="Fu Q."/>
            <person name="Gubbala S."/>
            <person name="Hirani K."/>
            <person name="Jayaseelan J.C."/>
            <person name="Lara F."/>
            <person name="Munidasa M."/>
            <person name="Palculict T."/>
            <person name="Patil S."/>
            <person name="Pu L.-L."/>
            <person name="Saada N."/>
            <person name="Tang L."/>
            <person name="Weissenberger G."/>
            <person name="Zhu Y."/>
            <person name="Hemphill L."/>
            <person name="Shang Y."/>
            <person name="Youmans B."/>
            <person name="Ayvaz T."/>
            <person name="Ross M."/>
            <person name="Santibanez J."/>
            <person name="Aqrawi P."/>
            <person name="Gross S."/>
            <person name="Joshi V."/>
            <person name="Fowler G."/>
            <person name="Nazareth L."/>
            <person name="Reid J."/>
            <person name="Worley K."/>
            <person name="Petrosino J."/>
            <person name="Highlander S."/>
            <person name="Gibbs R."/>
        </authorList>
    </citation>
    <scope>NUCLEOTIDE SEQUENCE [LARGE SCALE GENOMIC DNA]</scope>
    <source>
        <strain evidence="9 10">ATCC 49175</strain>
    </source>
</reference>
<dbReference type="GO" id="GO:0016301">
    <property type="term" value="F:kinase activity"/>
    <property type="evidence" value="ECO:0007669"/>
    <property type="project" value="UniProtKB-KW"/>
</dbReference>
<evidence type="ECO:0000256" key="3">
    <source>
        <dbReference type="ARBA" id="ARBA00022448"/>
    </source>
</evidence>
<dbReference type="NCBIfam" id="TIGR00830">
    <property type="entry name" value="PTBA"/>
    <property type="match status" value="1"/>
</dbReference>
<dbReference type="eggNOG" id="COG2190">
    <property type="taxonomic scope" value="Bacteria"/>
</dbReference>
<evidence type="ECO:0000256" key="5">
    <source>
        <dbReference type="ARBA" id="ARBA00022679"/>
    </source>
</evidence>
<dbReference type="STRING" id="638301.HMPREF0444_0179"/>
<dbReference type="PROSITE" id="PS00371">
    <property type="entry name" value="PTS_EIIA_TYPE_1_HIS"/>
    <property type="match status" value="1"/>
</dbReference>
<keyword evidence="3" id="KW-0813">Transport</keyword>
<dbReference type="GO" id="GO:0005737">
    <property type="term" value="C:cytoplasm"/>
    <property type="evidence" value="ECO:0007669"/>
    <property type="project" value="UniProtKB-SubCell"/>
</dbReference>
<dbReference type="GO" id="GO:0005886">
    <property type="term" value="C:plasma membrane"/>
    <property type="evidence" value="ECO:0007669"/>
    <property type="project" value="UniProtKB-SubCell"/>
</dbReference>
<evidence type="ECO:0000259" key="8">
    <source>
        <dbReference type="PROSITE" id="PS51093"/>
    </source>
</evidence>
<dbReference type="PANTHER" id="PTHR45008:SF1">
    <property type="entry name" value="PTS SYSTEM GLUCOSE-SPECIFIC EIIA COMPONENT"/>
    <property type="match status" value="1"/>
</dbReference>
<dbReference type="FunFam" id="2.70.70.10:FF:000001">
    <property type="entry name" value="PTS system glucose-specific IIA component"/>
    <property type="match status" value="1"/>
</dbReference>
<dbReference type="InterPro" id="IPR001127">
    <property type="entry name" value="PTS_EIIA_1_perm"/>
</dbReference>
<comment type="caution">
    <text evidence="9">The sequence shown here is derived from an EMBL/GenBank/DDBJ whole genome shotgun (WGS) entry which is preliminary data.</text>
</comment>
<evidence type="ECO:0000256" key="7">
    <source>
        <dbReference type="ARBA" id="ARBA00022777"/>
    </source>
</evidence>
<name>C8NE34_9LACT</name>
<protein>
    <submittedName>
        <fullName evidence="9">PTS system, glucose subfamily, IIA component</fullName>
        <ecNumber evidence="9">2.7.1.69</ecNumber>
    </submittedName>
</protein>
<dbReference type="PANTHER" id="PTHR45008">
    <property type="entry name" value="PTS SYSTEM GLUCOSE-SPECIFIC EIIA COMPONENT"/>
    <property type="match status" value="1"/>
</dbReference>
<evidence type="ECO:0000256" key="4">
    <source>
        <dbReference type="ARBA" id="ARBA00022597"/>
    </source>
</evidence>
<evidence type="ECO:0000313" key="10">
    <source>
        <dbReference type="Proteomes" id="UP000005926"/>
    </source>
</evidence>
<dbReference type="Proteomes" id="UP000005926">
    <property type="component" value="Unassembled WGS sequence"/>
</dbReference>
<dbReference type="InterPro" id="IPR011055">
    <property type="entry name" value="Dup_hybrid_motif"/>
</dbReference>
<dbReference type="EC" id="2.7.1.69" evidence="9"/>